<evidence type="ECO:0000256" key="5">
    <source>
        <dbReference type="SAM" id="SignalP"/>
    </source>
</evidence>
<organism evidence="7 8">
    <name type="scientific">Calicophoron daubneyi</name>
    <name type="common">Rumen fluke</name>
    <name type="synonym">Paramphistomum daubneyi</name>
    <dbReference type="NCBI Taxonomy" id="300641"/>
    <lineage>
        <taxon>Eukaryota</taxon>
        <taxon>Metazoa</taxon>
        <taxon>Spiralia</taxon>
        <taxon>Lophotrochozoa</taxon>
        <taxon>Platyhelminthes</taxon>
        <taxon>Trematoda</taxon>
        <taxon>Digenea</taxon>
        <taxon>Plagiorchiida</taxon>
        <taxon>Pronocephalata</taxon>
        <taxon>Paramphistomoidea</taxon>
        <taxon>Paramphistomidae</taxon>
        <taxon>Calicophoron</taxon>
    </lineage>
</organism>
<evidence type="ECO:0000256" key="4">
    <source>
        <dbReference type="ARBA" id="ARBA00022807"/>
    </source>
</evidence>
<dbReference type="InterPro" id="IPR038765">
    <property type="entry name" value="Papain-like_cys_pep_sf"/>
</dbReference>
<dbReference type="Proteomes" id="UP001497525">
    <property type="component" value="Unassembled WGS sequence"/>
</dbReference>
<evidence type="ECO:0000259" key="6">
    <source>
        <dbReference type="SMART" id="SM00645"/>
    </source>
</evidence>
<comment type="caution">
    <text evidence="7">The sequence shown here is derived from an EMBL/GenBank/DDBJ whole genome shotgun (WGS) entry which is preliminary data.</text>
</comment>
<dbReference type="InterPro" id="IPR000169">
    <property type="entry name" value="Pept_cys_AS"/>
</dbReference>
<feature type="domain" description="Peptidase C1A papain C-terminal" evidence="6">
    <location>
        <begin position="60"/>
        <end position="295"/>
    </location>
</feature>
<dbReference type="SUPFAM" id="SSF54001">
    <property type="entry name" value="Cysteine proteinases"/>
    <property type="match status" value="1"/>
</dbReference>
<evidence type="ECO:0000256" key="3">
    <source>
        <dbReference type="ARBA" id="ARBA00022801"/>
    </source>
</evidence>
<evidence type="ECO:0000313" key="8">
    <source>
        <dbReference type="Proteomes" id="UP001497525"/>
    </source>
</evidence>
<dbReference type="Gene3D" id="3.90.70.10">
    <property type="entry name" value="Cysteine proteinases"/>
    <property type="match status" value="1"/>
</dbReference>
<dbReference type="CDD" id="cd02620">
    <property type="entry name" value="Peptidase_C1A_CathepsinB"/>
    <property type="match status" value="1"/>
</dbReference>
<reference evidence="7" key="1">
    <citation type="submission" date="2024-06" db="EMBL/GenBank/DDBJ databases">
        <authorList>
            <person name="Liu X."/>
            <person name="Lenzi L."/>
            <person name="Haldenby T S."/>
            <person name="Uol C."/>
        </authorList>
    </citation>
    <scope>NUCLEOTIDE SEQUENCE</scope>
</reference>
<comment type="similarity">
    <text evidence="1">Belongs to the peptidase C1 family.</text>
</comment>
<dbReference type="Pfam" id="PF00112">
    <property type="entry name" value="Peptidase_C1"/>
    <property type="match status" value="1"/>
</dbReference>
<dbReference type="PROSITE" id="PS00639">
    <property type="entry name" value="THIOL_PROTEASE_HIS"/>
    <property type="match status" value="1"/>
</dbReference>
<dbReference type="EMBL" id="CAXLJL010000822">
    <property type="protein sequence ID" value="CAL5141022.1"/>
    <property type="molecule type" value="Genomic_DNA"/>
</dbReference>
<dbReference type="PANTHER" id="PTHR12411">
    <property type="entry name" value="CYSTEINE PROTEASE FAMILY C1-RELATED"/>
    <property type="match status" value="1"/>
</dbReference>
<dbReference type="GO" id="GO:0006508">
    <property type="term" value="P:proteolysis"/>
    <property type="evidence" value="ECO:0007669"/>
    <property type="project" value="UniProtKB-KW"/>
</dbReference>
<proteinExistence type="inferred from homology"/>
<dbReference type="PROSITE" id="PS00139">
    <property type="entry name" value="THIOL_PROTEASE_CYS"/>
    <property type="match status" value="1"/>
</dbReference>
<sequence length="295" mass="33068">MLTVILLALFYIGLATTSPIEDELKWDISQMGALGALPPTPEMIAEFGYKEVAYDENEVIPEEFDARQKWPHCISLKTIWDQGQCGSCWAVSSASAMGDRYCIRNQSNVVLSAYDVMSCCRMCAPNGPCNGGYPIKAWQHWNWKGVVTGGPTHCSGCTCYRYSGPNLFNCDHKCKEGYGKSYESELTHGRRAKFLENNVEVIQREIMTNGPVVAGFEVFTDFVNPGKNVYIHRRGISRGYHAVRVIGWGVQNVKGKRVPYWLVANSWGKKWGDGGVFRILRGKNHCQIESMMVAD</sequence>
<dbReference type="InterPro" id="IPR000668">
    <property type="entry name" value="Peptidase_C1A_C"/>
</dbReference>
<name>A0AAV2TUB2_CALDB</name>
<keyword evidence="2" id="KW-0645">Protease</keyword>
<accession>A0AAV2TUB2</accession>
<dbReference type="InterPro" id="IPR025660">
    <property type="entry name" value="Pept_his_AS"/>
</dbReference>
<dbReference type="AlphaFoldDB" id="A0AAV2TUB2"/>
<feature type="signal peptide" evidence="5">
    <location>
        <begin position="1"/>
        <end position="17"/>
    </location>
</feature>
<feature type="chain" id="PRO_5043864528" description="Peptidase C1A papain C-terminal domain-containing protein" evidence="5">
    <location>
        <begin position="18"/>
        <end position="295"/>
    </location>
</feature>
<evidence type="ECO:0000256" key="2">
    <source>
        <dbReference type="ARBA" id="ARBA00022670"/>
    </source>
</evidence>
<keyword evidence="5" id="KW-0732">Signal</keyword>
<evidence type="ECO:0000313" key="7">
    <source>
        <dbReference type="EMBL" id="CAL5141022.1"/>
    </source>
</evidence>
<dbReference type="PRINTS" id="PR00705">
    <property type="entry name" value="PAPAIN"/>
</dbReference>
<evidence type="ECO:0000256" key="1">
    <source>
        <dbReference type="ARBA" id="ARBA00008455"/>
    </source>
</evidence>
<dbReference type="InterPro" id="IPR013128">
    <property type="entry name" value="Peptidase_C1A"/>
</dbReference>
<dbReference type="GO" id="GO:0008234">
    <property type="term" value="F:cysteine-type peptidase activity"/>
    <property type="evidence" value="ECO:0007669"/>
    <property type="project" value="UniProtKB-KW"/>
</dbReference>
<keyword evidence="3" id="KW-0378">Hydrolase</keyword>
<keyword evidence="4" id="KW-0788">Thiol protease</keyword>
<dbReference type="SMART" id="SM00645">
    <property type="entry name" value="Pept_C1"/>
    <property type="match status" value="1"/>
</dbReference>
<gene>
    <name evidence="7" type="ORF">CDAUBV1_LOCUS16306</name>
</gene>
<protein>
    <recommendedName>
        <fullName evidence="6">Peptidase C1A papain C-terminal domain-containing protein</fullName>
    </recommendedName>
</protein>